<accession>A0A543CY40</accession>
<proteinExistence type="inferred from homology"/>
<protein>
    <submittedName>
        <fullName evidence="4">Flavin reductase (DIM6/NTAB) family NADH-FMN oxidoreductase RutF</fullName>
    </submittedName>
</protein>
<evidence type="ECO:0000259" key="3">
    <source>
        <dbReference type="SMART" id="SM00903"/>
    </source>
</evidence>
<comment type="similarity">
    <text evidence="1">Belongs to the non-flavoprotein flavin reductase family.</text>
</comment>
<dbReference type="GO" id="GO:0042602">
    <property type="term" value="F:riboflavin reductase (NADPH) activity"/>
    <property type="evidence" value="ECO:0007669"/>
    <property type="project" value="TreeGrafter"/>
</dbReference>
<name>A0A543CY40_9PSEU</name>
<sequence length="184" mass="19317">MGGIADGEDQRTSELQAVEQIDSRGLRTAFGCFPTGVTAVCALGERGPDGMAASAFTSVSLDPPLVSVCVQKSSTTWPRLRRSGRLGVTVLGADQGSACLSLSRKTGDRFAGVEWVADPAGAVFVPGAAAWLDSVVDRELEAGDHLIVLLRILRLRSDPAVSPLVFHGSRFRGVGAPVEFRAIP</sequence>
<keyword evidence="5" id="KW-1185">Reference proteome</keyword>
<evidence type="ECO:0000313" key="5">
    <source>
        <dbReference type="Proteomes" id="UP000315677"/>
    </source>
</evidence>
<dbReference type="OrthoDB" id="9792858at2"/>
<dbReference type="SMART" id="SM00903">
    <property type="entry name" value="Flavin_Reduct"/>
    <property type="match status" value="1"/>
</dbReference>
<dbReference type="PANTHER" id="PTHR30466:SF11">
    <property type="entry name" value="FLAVIN-DEPENDENT MONOOXYGENASE, REDUCTASE SUBUNIT HSAB"/>
    <property type="match status" value="1"/>
</dbReference>
<dbReference type="Pfam" id="PF01613">
    <property type="entry name" value="Flavin_Reduct"/>
    <property type="match status" value="1"/>
</dbReference>
<dbReference type="InterPro" id="IPR050268">
    <property type="entry name" value="NADH-dep_flavin_reductase"/>
</dbReference>
<dbReference type="Gene3D" id="2.30.110.10">
    <property type="entry name" value="Electron Transport, Fmn-binding Protein, Chain A"/>
    <property type="match status" value="1"/>
</dbReference>
<dbReference type="InterPro" id="IPR002563">
    <property type="entry name" value="Flavin_Rdtase-like_dom"/>
</dbReference>
<dbReference type="PANTHER" id="PTHR30466">
    <property type="entry name" value="FLAVIN REDUCTASE"/>
    <property type="match status" value="1"/>
</dbReference>
<organism evidence="4 5">
    <name type="scientific">Pseudonocardia kunmingensis</name>
    <dbReference type="NCBI Taxonomy" id="630975"/>
    <lineage>
        <taxon>Bacteria</taxon>
        <taxon>Bacillati</taxon>
        <taxon>Actinomycetota</taxon>
        <taxon>Actinomycetes</taxon>
        <taxon>Pseudonocardiales</taxon>
        <taxon>Pseudonocardiaceae</taxon>
        <taxon>Pseudonocardia</taxon>
    </lineage>
</organism>
<evidence type="ECO:0000256" key="2">
    <source>
        <dbReference type="ARBA" id="ARBA00023002"/>
    </source>
</evidence>
<evidence type="ECO:0000313" key="4">
    <source>
        <dbReference type="EMBL" id="TQM01778.1"/>
    </source>
</evidence>
<comment type="caution">
    <text evidence="4">The sequence shown here is derived from an EMBL/GenBank/DDBJ whole genome shotgun (WGS) entry which is preliminary data.</text>
</comment>
<dbReference type="EMBL" id="VFPA01000008">
    <property type="protein sequence ID" value="TQM01778.1"/>
    <property type="molecule type" value="Genomic_DNA"/>
</dbReference>
<evidence type="ECO:0000256" key="1">
    <source>
        <dbReference type="ARBA" id="ARBA00008898"/>
    </source>
</evidence>
<dbReference type="InterPro" id="IPR012349">
    <property type="entry name" value="Split_barrel_FMN-bd"/>
</dbReference>
<dbReference type="Proteomes" id="UP000315677">
    <property type="component" value="Unassembled WGS sequence"/>
</dbReference>
<keyword evidence="2" id="KW-0560">Oxidoreductase</keyword>
<dbReference type="GO" id="GO:0010181">
    <property type="term" value="F:FMN binding"/>
    <property type="evidence" value="ECO:0007669"/>
    <property type="project" value="InterPro"/>
</dbReference>
<gene>
    <name evidence="4" type="ORF">FB558_8293</name>
</gene>
<feature type="domain" description="Flavin reductase like" evidence="3">
    <location>
        <begin position="30"/>
        <end position="173"/>
    </location>
</feature>
<dbReference type="SUPFAM" id="SSF50475">
    <property type="entry name" value="FMN-binding split barrel"/>
    <property type="match status" value="1"/>
</dbReference>
<reference evidence="4 5" key="1">
    <citation type="submission" date="2019-06" db="EMBL/GenBank/DDBJ databases">
        <title>Sequencing the genomes of 1000 actinobacteria strains.</title>
        <authorList>
            <person name="Klenk H.-P."/>
        </authorList>
    </citation>
    <scope>NUCLEOTIDE SEQUENCE [LARGE SCALE GENOMIC DNA]</scope>
    <source>
        <strain evidence="4 5">DSM 45301</strain>
    </source>
</reference>
<dbReference type="AlphaFoldDB" id="A0A543CY40"/>